<name>I0L6D9_9ACTN</name>
<evidence type="ECO:0000313" key="5">
    <source>
        <dbReference type="EMBL" id="CCH19386.1"/>
    </source>
</evidence>
<gene>
    <name evidence="5" type="ORF">MILUP08_44261</name>
</gene>
<organism evidence="5 6">
    <name type="scientific">Micromonospora lupini str. Lupac 08</name>
    <dbReference type="NCBI Taxonomy" id="1150864"/>
    <lineage>
        <taxon>Bacteria</taxon>
        <taxon>Bacillati</taxon>
        <taxon>Actinomycetota</taxon>
        <taxon>Actinomycetes</taxon>
        <taxon>Micromonosporales</taxon>
        <taxon>Micromonosporaceae</taxon>
        <taxon>Micromonospora</taxon>
    </lineage>
</organism>
<dbReference type="Gene3D" id="1.10.10.10">
    <property type="entry name" value="Winged helix-like DNA-binding domain superfamily/Winged helix DNA-binding domain"/>
    <property type="match status" value="1"/>
</dbReference>
<dbReference type="CDD" id="cd00383">
    <property type="entry name" value="trans_reg_C"/>
    <property type="match status" value="1"/>
</dbReference>
<dbReference type="SUPFAM" id="SSF46894">
    <property type="entry name" value="C-terminal effector domain of the bipartite response regulators"/>
    <property type="match status" value="1"/>
</dbReference>
<evidence type="ECO:0000259" key="4">
    <source>
        <dbReference type="PROSITE" id="PS51755"/>
    </source>
</evidence>
<dbReference type="GO" id="GO:0006355">
    <property type="term" value="P:regulation of DNA-templated transcription"/>
    <property type="evidence" value="ECO:0007669"/>
    <property type="project" value="InterPro"/>
</dbReference>
<protein>
    <submittedName>
        <fullName evidence="5">Putative two-component transcriptional regulator</fullName>
    </submittedName>
</protein>
<dbReference type="EMBL" id="CAIE01000035">
    <property type="protein sequence ID" value="CCH19386.1"/>
    <property type="molecule type" value="Genomic_DNA"/>
</dbReference>
<dbReference type="GO" id="GO:0003677">
    <property type="term" value="F:DNA binding"/>
    <property type="evidence" value="ECO:0007669"/>
    <property type="project" value="UniProtKB-UniRule"/>
</dbReference>
<dbReference type="STRING" id="1150864.MILUP08_44261"/>
<keyword evidence="6" id="KW-1185">Reference proteome</keyword>
<sequence>MSILSLTVALLAARLPIIVRTMTIAGQGFPSIPGGVVAEDDETVLGGADPADEPFPLLIAVTPSPAERIRLAERLDGIAPLLLVADLDELRRLISVPRQRAGPPGEPPPSPTPTTEPDPALVIDSARSTARYGAREVDLTRLEHDLLTCLITEPVRTWSYAELHRSVWHDEGRERRADVQSLVKRLRRKLRDLDAGATIEAVRGVGLRLTGRQEPRIGRA</sequence>
<dbReference type="Proteomes" id="UP000003448">
    <property type="component" value="Unassembled WGS sequence"/>
</dbReference>
<evidence type="ECO:0000256" key="3">
    <source>
        <dbReference type="SAM" id="MobiDB-lite"/>
    </source>
</evidence>
<dbReference type="InterPro" id="IPR016032">
    <property type="entry name" value="Sig_transdc_resp-reg_C-effctor"/>
</dbReference>
<dbReference type="AlphaFoldDB" id="I0L6D9"/>
<keyword evidence="1 2" id="KW-0238">DNA-binding</keyword>
<evidence type="ECO:0000313" key="6">
    <source>
        <dbReference type="Proteomes" id="UP000003448"/>
    </source>
</evidence>
<dbReference type="eggNOG" id="COG0745">
    <property type="taxonomic scope" value="Bacteria"/>
</dbReference>
<dbReference type="PROSITE" id="PS51755">
    <property type="entry name" value="OMPR_PHOB"/>
    <property type="match status" value="1"/>
</dbReference>
<feature type="domain" description="OmpR/PhoB-type" evidence="4">
    <location>
        <begin position="112"/>
        <end position="211"/>
    </location>
</feature>
<dbReference type="SMART" id="SM00862">
    <property type="entry name" value="Trans_reg_C"/>
    <property type="match status" value="1"/>
</dbReference>
<comment type="caution">
    <text evidence="5">The sequence shown here is derived from an EMBL/GenBank/DDBJ whole genome shotgun (WGS) entry which is preliminary data.</text>
</comment>
<evidence type="ECO:0000256" key="1">
    <source>
        <dbReference type="ARBA" id="ARBA00023125"/>
    </source>
</evidence>
<evidence type="ECO:0000256" key="2">
    <source>
        <dbReference type="PROSITE-ProRule" id="PRU01091"/>
    </source>
</evidence>
<dbReference type="Pfam" id="PF00486">
    <property type="entry name" value="Trans_reg_C"/>
    <property type="match status" value="1"/>
</dbReference>
<proteinExistence type="predicted"/>
<dbReference type="GO" id="GO:0000160">
    <property type="term" value="P:phosphorelay signal transduction system"/>
    <property type="evidence" value="ECO:0007669"/>
    <property type="project" value="InterPro"/>
</dbReference>
<feature type="DNA-binding region" description="OmpR/PhoB-type" evidence="2">
    <location>
        <begin position="112"/>
        <end position="211"/>
    </location>
</feature>
<dbReference type="InterPro" id="IPR001867">
    <property type="entry name" value="OmpR/PhoB-type_DNA-bd"/>
</dbReference>
<reference evidence="6" key="1">
    <citation type="journal article" date="2012" name="J. Bacteriol.">
        <title>Genome Sequence of Micromonospora lupini Lupac 08, Isolated from Root Nodules of Lupinus angustifolius.</title>
        <authorList>
            <person name="Alonso-Vega P."/>
            <person name="Normand P."/>
            <person name="Bacigalupe R."/>
            <person name="Pujic P."/>
            <person name="Lajus A."/>
            <person name="Vallenet D."/>
            <person name="Carro L."/>
            <person name="Coll P."/>
            <person name="Trujillo M.E."/>
        </authorList>
    </citation>
    <scope>NUCLEOTIDE SEQUENCE [LARGE SCALE GENOMIC DNA]</scope>
    <source>
        <strain evidence="6">Lupac 08</strain>
    </source>
</reference>
<feature type="compositionally biased region" description="Pro residues" evidence="3">
    <location>
        <begin position="104"/>
        <end position="116"/>
    </location>
</feature>
<accession>I0L6D9</accession>
<dbReference type="InterPro" id="IPR036388">
    <property type="entry name" value="WH-like_DNA-bd_sf"/>
</dbReference>
<feature type="region of interest" description="Disordered" evidence="3">
    <location>
        <begin position="96"/>
        <end position="119"/>
    </location>
</feature>